<keyword evidence="3" id="KW-0479">Metal-binding</keyword>
<dbReference type="OrthoDB" id="38049at2157"/>
<evidence type="ECO:0000256" key="5">
    <source>
        <dbReference type="ARBA" id="ARBA00022842"/>
    </source>
</evidence>
<proteinExistence type="inferred from homology"/>
<dbReference type="KEGG" id="naj:B1756_10630"/>
<feature type="domain" description="PIN" evidence="7">
    <location>
        <begin position="1"/>
        <end position="125"/>
    </location>
</feature>
<evidence type="ECO:0000259" key="7">
    <source>
        <dbReference type="Pfam" id="PF01850"/>
    </source>
</evidence>
<dbReference type="GO" id="GO:0004518">
    <property type="term" value="F:nuclease activity"/>
    <property type="evidence" value="ECO:0007669"/>
    <property type="project" value="UniProtKB-KW"/>
</dbReference>
<dbReference type="GO" id="GO:0016787">
    <property type="term" value="F:hydrolase activity"/>
    <property type="evidence" value="ECO:0007669"/>
    <property type="project" value="UniProtKB-KW"/>
</dbReference>
<sequence length="131" mass="14276">MILDTSYIFDLMDGSRAALALGHDLTESGEVQWLPTPVVAEVYYGVTCTKSDDERRRVRNALLGYPRVDINEEIARTASTLLAEADRDAGGDSGVETNDAYIGAIATVLDDAVLTANETDFERLGVDVRTY</sequence>
<dbReference type="InterPro" id="IPR029060">
    <property type="entry name" value="PIN-like_dom_sf"/>
</dbReference>
<organism evidence="8 9">
    <name type="scientific">Natrarchaeobaculum aegyptiacum</name>
    <dbReference type="NCBI Taxonomy" id="745377"/>
    <lineage>
        <taxon>Archaea</taxon>
        <taxon>Methanobacteriati</taxon>
        <taxon>Methanobacteriota</taxon>
        <taxon>Stenosarchaea group</taxon>
        <taxon>Halobacteria</taxon>
        <taxon>Halobacteriales</taxon>
        <taxon>Natrialbaceae</taxon>
        <taxon>Natrarchaeobaculum</taxon>
    </lineage>
</organism>
<dbReference type="InterPro" id="IPR050556">
    <property type="entry name" value="Type_II_TA_system_RNase"/>
</dbReference>
<dbReference type="Gene3D" id="3.40.50.1010">
    <property type="entry name" value="5'-nuclease"/>
    <property type="match status" value="1"/>
</dbReference>
<keyword evidence="5" id="KW-0460">Magnesium</keyword>
<evidence type="ECO:0000256" key="4">
    <source>
        <dbReference type="ARBA" id="ARBA00022801"/>
    </source>
</evidence>
<protein>
    <submittedName>
        <fullName evidence="8">Transposase</fullName>
    </submittedName>
</protein>
<evidence type="ECO:0000256" key="3">
    <source>
        <dbReference type="ARBA" id="ARBA00022723"/>
    </source>
</evidence>
<accession>A0A2Z2HSL2</accession>
<comment type="cofactor">
    <cofactor evidence="1">
        <name>Mg(2+)</name>
        <dbReference type="ChEBI" id="CHEBI:18420"/>
    </cofactor>
</comment>
<evidence type="ECO:0000313" key="9">
    <source>
        <dbReference type="Proteomes" id="UP000250088"/>
    </source>
</evidence>
<gene>
    <name evidence="8" type="ORF">B1756_10630</name>
</gene>
<evidence type="ECO:0000256" key="6">
    <source>
        <dbReference type="ARBA" id="ARBA00038093"/>
    </source>
</evidence>
<evidence type="ECO:0000256" key="2">
    <source>
        <dbReference type="ARBA" id="ARBA00022722"/>
    </source>
</evidence>
<dbReference type="PANTHER" id="PTHR33653:SF1">
    <property type="entry name" value="RIBONUCLEASE VAPC2"/>
    <property type="match status" value="1"/>
</dbReference>
<keyword evidence="9" id="KW-1185">Reference proteome</keyword>
<evidence type="ECO:0000313" key="8">
    <source>
        <dbReference type="EMBL" id="ARS90139.1"/>
    </source>
</evidence>
<dbReference type="Pfam" id="PF01850">
    <property type="entry name" value="PIN"/>
    <property type="match status" value="1"/>
</dbReference>
<dbReference type="SUPFAM" id="SSF88723">
    <property type="entry name" value="PIN domain-like"/>
    <property type="match status" value="1"/>
</dbReference>
<reference evidence="9" key="1">
    <citation type="submission" date="2017-02" db="EMBL/GenBank/DDBJ databases">
        <title>Natronthermophilus aegyptiacus gen. nov.,sp. nov., an aerobic, extremely halophilic alkalithermophilic archaeon isolated from the athalassohaline Wadi An Natrun, Egypt.</title>
        <authorList>
            <person name="Zhao B."/>
        </authorList>
    </citation>
    <scope>NUCLEOTIDE SEQUENCE [LARGE SCALE GENOMIC DNA]</scope>
    <source>
        <strain evidence="9">JW/NM-HA 15</strain>
    </source>
</reference>
<name>A0A2Z2HSL2_9EURY</name>
<dbReference type="Proteomes" id="UP000250088">
    <property type="component" value="Chromosome"/>
</dbReference>
<dbReference type="AlphaFoldDB" id="A0A2Z2HSL2"/>
<dbReference type="GO" id="GO:0046872">
    <property type="term" value="F:metal ion binding"/>
    <property type="evidence" value="ECO:0007669"/>
    <property type="project" value="UniProtKB-KW"/>
</dbReference>
<evidence type="ECO:0000256" key="1">
    <source>
        <dbReference type="ARBA" id="ARBA00001946"/>
    </source>
</evidence>
<dbReference type="InterPro" id="IPR002716">
    <property type="entry name" value="PIN_dom"/>
</dbReference>
<comment type="similarity">
    <text evidence="6">Belongs to the PINc/VapC protein family.</text>
</comment>
<keyword evidence="4" id="KW-0378">Hydrolase</keyword>
<dbReference type="EMBL" id="CP019893">
    <property type="protein sequence ID" value="ARS90139.1"/>
    <property type="molecule type" value="Genomic_DNA"/>
</dbReference>
<dbReference type="PANTHER" id="PTHR33653">
    <property type="entry name" value="RIBONUCLEASE VAPC2"/>
    <property type="match status" value="1"/>
</dbReference>
<keyword evidence="2" id="KW-0540">Nuclease</keyword>